<dbReference type="AlphaFoldDB" id="A0A813EV08"/>
<proteinExistence type="predicted"/>
<feature type="compositionally biased region" description="Low complexity" evidence="2">
    <location>
        <begin position="55"/>
        <end position="77"/>
    </location>
</feature>
<dbReference type="SUPFAM" id="SSF56349">
    <property type="entry name" value="DNA breaking-rejoining enzymes"/>
    <property type="match status" value="1"/>
</dbReference>
<reference evidence="3" key="1">
    <citation type="submission" date="2021-02" db="EMBL/GenBank/DDBJ databases">
        <authorList>
            <person name="Dougan E. K."/>
            <person name="Rhodes N."/>
            <person name="Thang M."/>
            <person name="Chan C."/>
        </authorList>
    </citation>
    <scope>NUCLEOTIDE SEQUENCE</scope>
</reference>
<organism evidence="3 4">
    <name type="scientific">Polarella glacialis</name>
    <name type="common">Dinoflagellate</name>
    <dbReference type="NCBI Taxonomy" id="89957"/>
    <lineage>
        <taxon>Eukaryota</taxon>
        <taxon>Sar</taxon>
        <taxon>Alveolata</taxon>
        <taxon>Dinophyceae</taxon>
        <taxon>Suessiales</taxon>
        <taxon>Suessiaceae</taxon>
        <taxon>Polarella</taxon>
    </lineage>
</organism>
<comment type="caution">
    <text evidence="3">The sequence shown here is derived from an EMBL/GenBank/DDBJ whole genome shotgun (WGS) entry which is preliminary data.</text>
</comment>
<feature type="region of interest" description="Disordered" evidence="2">
    <location>
        <begin position="759"/>
        <end position="779"/>
    </location>
</feature>
<dbReference type="GO" id="GO:0015074">
    <property type="term" value="P:DNA integration"/>
    <property type="evidence" value="ECO:0007669"/>
    <property type="project" value="InterPro"/>
</dbReference>
<evidence type="ECO:0000313" key="3">
    <source>
        <dbReference type="EMBL" id="CAE8604573.1"/>
    </source>
</evidence>
<dbReference type="EMBL" id="CAJNNV010016619">
    <property type="protein sequence ID" value="CAE8604573.1"/>
    <property type="molecule type" value="Genomic_DNA"/>
</dbReference>
<feature type="region of interest" description="Disordered" evidence="2">
    <location>
        <begin position="14"/>
        <end position="89"/>
    </location>
</feature>
<feature type="compositionally biased region" description="Basic residues" evidence="2">
    <location>
        <begin position="24"/>
        <end position="53"/>
    </location>
</feature>
<dbReference type="OrthoDB" id="409073at2759"/>
<gene>
    <name evidence="3" type="ORF">PGLA1383_LOCUS22726</name>
</gene>
<dbReference type="InterPro" id="IPR011010">
    <property type="entry name" value="DNA_brk_join_enz"/>
</dbReference>
<dbReference type="InterPro" id="IPR013762">
    <property type="entry name" value="Integrase-like_cat_sf"/>
</dbReference>
<accession>A0A813EV08</accession>
<keyword evidence="1" id="KW-0233">DNA recombination</keyword>
<protein>
    <submittedName>
        <fullName evidence="3">Uncharacterized protein</fullName>
    </submittedName>
</protein>
<dbReference type="Proteomes" id="UP000654075">
    <property type="component" value="Unassembled WGS sequence"/>
</dbReference>
<keyword evidence="4" id="KW-1185">Reference proteome</keyword>
<feature type="compositionally biased region" description="Basic and acidic residues" evidence="2">
    <location>
        <begin position="759"/>
        <end position="770"/>
    </location>
</feature>
<dbReference type="Gene3D" id="1.10.443.10">
    <property type="entry name" value="Intergrase catalytic core"/>
    <property type="match status" value="1"/>
</dbReference>
<evidence type="ECO:0000256" key="2">
    <source>
        <dbReference type="SAM" id="MobiDB-lite"/>
    </source>
</evidence>
<dbReference type="GO" id="GO:0006310">
    <property type="term" value="P:DNA recombination"/>
    <property type="evidence" value="ECO:0007669"/>
    <property type="project" value="UniProtKB-KW"/>
</dbReference>
<feature type="non-terminal residue" evidence="3">
    <location>
        <position position="1"/>
    </location>
</feature>
<evidence type="ECO:0000256" key="1">
    <source>
        <dbReference type="ARBA" id="ARBA00023172"/>
    </source>
</evidence>
<name>A0A813EV08_POLGL</name>
<evidence type="ECO:0000313" key="4">
    <source>
        <dbReference type="Proteomes" id="UP000654075"/>
    </source>
</evidence>
<dbReference type="GO" id="GO:0003677">
    <property type="term" value="F:DNA binding"/>
    <property type="evidence" value="ECO:0007669"/>
    <property type="project" value="InterPro"/>
</dbReference>
<sequence length="1108" mass="122935">EAFDMGALQQAVLNLQAMAQHDKKDKKKDKKDKGKKSKKDKKKDKKKKKRRRSTSSDSSSSSRSRSRSGSSSSNSSSHNKALRWKDSGKSGMRVSARCTMCIDCSLLSSDLRSPEQGSCGQEWQLREASVASWAGQYTGLTEVRDLREVMTLANIMDSINRREMVQAMDVLSQRIVAIQLAKRKGGSWDKAELVELVPSGITARRAFSRLSETQGDPADFGGYLHTFLVAIESALASEKGGIPPSAGAVDLAEVLRQFAPEMSQQVLEPSSLLLKPADRPKRLKRGYFFLHVSYPKLVKKAVKAKLHRLVREDQVARHNGRRVQAGAFAVPKDGVENRVITDPEVNQLLDPVKLPRPRFAYVPRMRALTAPRGGKLLLSKRDARHYFHCLKIGKKWGRWLCGPPVRDNDGSPRFPAAQAAPMGFGPSAGWAQAVTDKIALGADLPHASRVHPGQIIPDELPVWGSIHVGDRGEADVGPVWMNRAEVAWEKDGVESNVKKKIDGQAGQEVQGYYVHATGHWIGTSHDKRRQLMQASIEILMSPKVLVGDVDRLEVYPWLTDARGNIVRVRALPDAVWLEIFWSTMLLPYSQFDISSPWTTRAECTDSSMTGLGRAWTTMPESVVRHMARLADCQGVYTNLDLPWGICLDSVGRCPLQRLRLPSMPLHWFEVSAPAAPDHIYLGEADAANWSVEDRLRRPGEVGVRFLQPMDSACVIGAFCKGRSASRRLNGKCRKHGAIVLAGKLEGFYPWVPSADNPADRPSRIYEPDKTPHHKAQPDTDDVFLQLPPGLADWAGTERVFLHFCSGPRRPGAKYPPPFCKALATCFVKNLGHGITKRNLNSPFEVPYQEALQTLNNDLEAMGMVLAYLPEEEQDWLLAEWILEGCENSKSRGGYGLALSALSKINPRVRFKVAWKVFDVWGKKAPPAQAPAAPPELITAMIVGGLEQKVVIANTSTVNWVLSYLAKFPGKKDDAARLFSLSYGSVLRWVKKLSGLFGVMDVPLSTYSFRRSGASELSRLGVPLADILAYGRWLSERAARAYIRKGDVAIIRARLIFSPQLQFVSDKWCALATVAWQLVPSLKAALADVPIHRVTEQVFQQFQNLVLNL</sequence>